<keyword evidence="1" id="KW-0732">Signal</keyword>
<reference evidence="2 3" key="1">
    <citation type="submission" date="2015-09" db="EMBL/GenBank/DDBJ databases">
        <title>Sorangium comparison.</title>
        <authorList>
            <person name="Zaburannyi N."/>
            <person name="Bunk B."/>
            <person name="Overmann J."/>
            <person name="Mueller R."/>
        </authorList>
    </citation>
    <scope>NUCLEOTIDE SEQUENCE [LARGE SCALE GENOMIC DNA]</scope>
    <source>
        <strain evidence="2 3">So ce836</strain>
    </source>
</reference>
<evidence type="ECO:0008006" key="4">
    <source>
        <dbReference type="Google" id="ProtNLM"/>
    </source>
</evidence>
<dbReference type="EMBL" id="CP012672">
    <property type="protein sequence ID" value="AUX29729.1"/>
    <property type="molecule type" value="Genomic_DNA"/>
</dbReference>
<dbReference type="AlphaFoldDB" id="A0A4P2QIJ1"/>
<dbReference type="Pfam" id="PF22612">
    <property type="entry name" value="GH113"/>
    <property type="match status" value="1"/>
</dbReference>
<name>A0A4P2QIJ1_SORCE</name>
<dbReference type="Gene3D" id="3.20.20.80">
    <property type="entry name" value="Glycosidases"/>
    <property type="match status" value="1"/>
</dbReference>
<evidence type="ECO:0000313" key="3">
    <source>
        <dbReference type="Proteomes" id="UP000295497"/>
    </source>
</evidence>
<evidence type="ECO:0000256" key="1">
    <source>
        <dbReference type="SAM" id="SignalP"/>
    </source>
</evidence>
<dbReference type="Proteomes" id="UP000295497">
    <property type="component" value="Chromosome"/>
</dbReference>
<accession>A0A4P2QIJ1</accession>
<dbReference type="InterPro" id="IPR055151">
    <property type="entry name" value="GH113"/>
</dbReference>
<dbReference type="RefSeq" id="WP_129573843.1">
    <property type="nucleotide sequence ID" value="NZ_CP012672.1"/>
</dbReference>
<feature type="chain" id="PRO_5020616956" description="Glycoside hydrolase family 5 domain-containing protein" evidence="1">
    <location>
        <begin position="33"/>
        <end position="487"/>
    </location>
</feature>
<protein>
    <recommendedName>
        <fullName evidence="4">Glycoside hydrolase family 5 domain-containing protein</fullName>
    </recommendedName>
</protein>
<dbReference type="CDD" id="cd19608">
    <property type="entry name" value="GH113_mannanase-like"/>
    <property type="match status" value="1"/>
</dbReference>
<proteinExistence type="predicted"/>
<dbReference type="SUPFAM" id="SSF51445">
    <property type="entry name" value="(Trans)glycosidases"/>
    <property type="match status" value="1"/>
</dbReference>
<sequence>MSREVRALAGAAGAALAVSAAAVCSAARPASAAPRIAQEAPRSAAEAPSAAPGALRLAPGALRVAPGALRVAPGAPRLAPGALRLAPGALRVVPGALRVAPGAPRLAPGAPRISPERLPYGATGWAESGWGGVRGVTIGPIENLRHPDRGYGTAASGRAMDEAVAMGATWVSLTPFGRVWDGKGTGVDLVFEAPFEENRRNVLEAIAQAHARGLKVLLVPHLWVESGEWRALIDPGDDAGWARWAESYRRFLLTWAEVAREGGAEMLSVGVELRSWVTTPRAASFLPIIEAVRRAYPGLLTYSANWDDVEHTLIFDALDLIGINAFYPLAEREGASFEELLSGGRKVAAGVDAVARAWGKPVLLTEIGYTTRRDPAVRPWEWPDRMKDVVVDQRSQAEAYAAVMAPFLDARSCAGFFVWRLYADPDDVSQEAEWGFSPRGKLAELVLRDAFSTRWAADGPWLPGEALGRHRARTPGVFGWELDPDEP</sequence>
<evidence type="ECO:0000313" key="2">
    <source>
        <dbReference type="EMBL" id="AUX29729.1"/>
    </source>
</evidence>
<dbReference type="InterPro" id="IPR017853">
    <property type="entry name" value="GH"/>
</dbReference>
<organism evidence="2 3">
    <name type="scientific">Sorangium cellulosum</name>
    <name type="common">Polyangium cellulosum</name>
    <dbReference type="NCBI Taxonomy" id="56"/>
    <lineage>
        <taxon>Bacteria</taxon>
        <taxon>Pseudomonadati</taxon>
        <taxon>Myxococcota</taxon>
        <taxon>Polyangia</taxon>
        <taxon>Polyangiales</taxon>
        <taxon>Polyangiaceae</taxon>
        <taxon>Sorangium</taxon>
    </lineage>
</organism>
<gene>
    <name evidence="2" type="ORF">SOCE836_018210</name>
</gene>
<feature type="signal peptide" evidence="1">
    <location>
        <begin position="1"/>
        <end position="32"/>
    </location>
</feature>